<dbReference type="Pfam" id="PF00005">
    <property type="entry name" value="ABC_tran"/>
    <property type="match status" value="2"/>
</dbReference>
<proteinExistence type="predicted"/>
<evidence type="ECO:0000256" key="9">
    <source>
        <dbReference type="ARBA" id="ARBA00022967"/>
    </source>
</evidence>
<dbReference type="GO" id="GO:0016887">
    <property type="term" value="F:ATP hydrolysis activity"/>
    <property type="evidence" value="ECO:0007669"/>
    <property type="project" value="InterPro"/>
</dbReference>
<keyword evidence="6" id="KW-0677">Repeat</keyword>
<evidence type="ECO:0000313" key="13">
    <source>
        <dbReference type="Proteomes" id="UP000230821"/>
    </source>
</evidence>
<dbReference type="GO" id="GO:0005524">
    <property type="term" value="F:ATP binding"/>
    <property type="evidence" value="ECO:0007669"/>
    <property type="project" value="UniProtKB-KW"/>
</dbReference>
<keyword evidence="10" id="KW-0472">Membrane</keyword>
<protein>
    <submittedName>
        <fullName evidence="12">D-xylose ABC transporter ATP-binding protein</fullName>
    </submittedName>
</protein>
<evidence type="ECO:0000256" key="8">
    <source>
        <dbReference type="ARBA" id="ARBA00022840"/>
    </source>
</evidence>
<dbReference type="PANTHER" id="PTHR43790">
    <property type="entry name" value="CARBOHYDRATE TRANSPORT ATP-BINDING PROTEIN MG119-RELATED"/>
    <property type="match status" value="1"/>
</dbReference>
<keyword evidence="4" id="KW-1003">Cell membrane</keyword>
<sequence length="491" mass="54316">MRGITKEFPGVKALDNVQLTLRKGECHALLGENGAGKSTLMKILSGVYSLDQGEIRLRGQNVVFTNTDESQRAGIGFVHQELNLIPQLSVAENIFLGREPLSTKLMEFIDRKKLVEDTQEVLSRIHMDFDPTKPVCDFSIAHQQMIELAKAISFDADIVILDEPTSSLTDTEVKELFQMIRSLKAKDVSVVYISHRMEEIKEICDRLTVFRDGQFVGTGLVKNHSIDDIINMMVGRDLTEQYPPRENHIGEEMLKAENITREGVLDDVSISVRKGEILGLAGLVGAGRTELARCIFGADPKQSGRIYVDGQEVKIGDPNDAINAGICLIPEDRKNQGLVLDFSVENNILLPLAARLSRWGMIDASGIESISEEQCESLQIKTPSIKQQTKLLSGGNQQKVVLAKWLSAQSRILIFDEPTRGIDVGAKFEIYKLMNDLVEKGNAIIMISSELPEILGMSDRIAVMCNGKITGELSQEDATQEKIMTFATGQA</sequence>
<comment type="subcellular location">
    <subcellularLocation>
        <location evidence="2">Cell inner membrane</location>
    </subcellularLocation>
    <subcellularLocation>
        <location evidence="1">Cell membrane</location>
        <topology evidence="1">Peripheral membrane protein</topology>
    </subcellularLocation>
</comment>
<evidence type="ECO:0000256" key="4">
    <source>
        <dbReference type="ARBA" id="ARBA00022475"/>
    </source>
</evidence>
<dbReference type="InterPro" id="IPR003593">
    <property type="entry name" value="AAA+_ATPase"/>
</dbReference>
<evidence type="ECO:0000256" key="5">
    <source>
        <dbReference type="ARBA" id="ARBA00022597"/>
    </source>
</evidence>
<dbReference type="Proteomes" id="UP000230821">
    <property type="component" value="Unassembled WGS sequence"/>
</dbReference>
<keyword evidence="7" id="KW-0547">Nucleotide-binding</keyword>
<dbReference type="FunFam" id="3.40.50.300:FF:000127">
    <property type="entry name" value="Ribose import ATP-binding protein RbsA"/>
    <property type="match status" value="1"/>
</dbReference>
<evidence type="ECO:0000256" key="7">
    <source>
        <dbReference type="ARBA" id="ARBA00022741"/>
    </source>
</evidence>
<dbReference type="Gene3D" id="3.40.50.300">
    <property type="entry name" value="P-loop containing nucleotide triphosphate hydrolases"/>
    <property type="match status" value="2"/>
</dbReference>
<feature type="domain" description="ABC transporter" evidence="11">
    <location>
        <begin position="248"/>
        <end position="491"/>
    </location>
</feature>
<dbReference type="PROSITE" id="PS50893">
    <property type="entry name" value="ABC_TRANSPORTER_2"/>
    <property type="match status" value="2"/>
</dbReference>
<keyword evidence="8 12" id="KW-0067">ATP-binding</keyword>
<dbReference type="EMBL" id="PDSK01000105">
    <property type="protein sequence ID" value="PIE32987.1"/>
    <property type="molecule type" value="Genomic_DNA"/>
</dbReference>
<keyword evidence="9" id="KW-1278">Translocase</keyword>
<dbReference type="InterPro" id="IPR027417">
    <property type="entry name" value="P-loop_NTPase"/>
</dbReference>
<keyword evidence="3" id="KW-0813">Transport</keyword>
<evidence type="ECO:0000256" key="3">
    <source>
        <dbReference type="ARBA" id="ARBA00022448"/>
    </source>
</evidence>
<evidence type="ECO:0000259" key="11">
    <source>
        <dbReference type="PROSITE" id="PS50893"/>
    </source>
</evidence>
<evidence type="ECO:0000256" key="1">
    <source>
        <dbReference type="ARBA" id="ARBA00004202"/>
    </source>
</evidence>
<evidence type="ECO:0000313" key="12">
    <source>
        <dbReference type="EMBL" id="PIE32987.1"/>
    </source>
</evidence>
<organism evidence="12 13">
    <name type="scientific">candidate division KSB3 bacterium</name>
    <dbReference type="NCBI Taxonomy" id="2044937"/>
    <lineage>
        <taxon>Bacteria</taxon>
        <taxon>candidate division KSB3</taxon>
    </lineage>
</organism>
<name>A0A2G6KBE8_9BACT</name>
<dbReference type="GO" id="GO:0015749">
    <property type="term" value="P:monosaccharide transmembrane transport"/>
    <property type="evidence" value="ECO:0007669"/>
    <property type="project" value="UniProtKB-ARBA"/>
</dbReference>
<dbReference type="CDD" id="cd03216">
    <property type="entry name" value="ABC_Carb_Monos_I"/>
    <property type="match status" value="1"/>
</dbReference>
<dbReference type="SMART" id="SM00382">
    <property type="entry name" value="AAA"/>
    <property type="match status" value="2"/>
</dbReference>
<dbReference type="InterPro" id="IPR017871">
    <property type="entry name" value="ABC_transporter-like_CS"/>
</dbReference>
<dbReference type="GO" id="GO:0005886">
    <property type="term" value="C:plasma membrane"/>
    <property type="evidence" value="ECO:0007669"/>
    <property type="project" value="UniProtKB-SubCell"/>
</dbReference>
<comment type="caution">
    <text evidence="12">The sequence shown here is derived from an EMBL/GenBank/DDBJ whole genome shotgun (WGS) entry which is preliminary data.</text>
</comment>
<dbReference type="InterPro" id="IPR050107">
    <property type="entry name" value="ABC_carbohydrate_import_ATPase"/>
</dbReference>
<feature type="domain" description="ABC transporter" evidence="11">
    <location>
        <begin position="1"/>
        <end position="237"/>
    </location>
</feature>
<dbReference type="InterPro" id="IPR003439">
    <property type="entry name" value="ABC_transporter-like_ATP-bd"/>
</dbReference>
<dbReference type="PROSITE" id="PS00211">
    <property type="entry name" value="ABC_TRANSPORTER_1"/>
    <property type="match status" value="1"/>
</dbReference>
<evidence type="ECO:0000256" key="2">
    <source>
        <dbReference type="ARBA" id="ARBA00004533"/>
    </source>
</evidence>
<gene>
    <name evidence="12" type="ORF">CSA56_13585</name>
</gene>
<dbReference type="FunFam" id="3.40.50.300:FF:000126">
    <property type="entry name" value="Galactose/methyl galactoside import ATP-binding protein MglA"/>
    <property type="match status" value="1"/>
</dbReference>
<accession>A0A2G6KBE8</accession>
<dbReference type="CDD" id="cd03215">
    <property type="entry name" value="ABC_Carb_Monos_II"/>
    <property type="match status" value="1"/>
</dbReference>
<evidence type="ECO:0000256" key="10">
    <source>
        <dbReference type="ARBA" id="ARBA00023136"/>
    </source>
</evidence>
<reference evidence="12 13" key="1">
    <citation type="submission" date="2017-10" db="EMBL/GenBank/DDBJ databases">
        <title>Novel microbial diversity and functional potential in the marine mammal oral microbiome.</title>
        <authorList>
            <person name="Dudek N.K."/>
            <person name="Sun C.L."/>
            <person name="Burstein D."/>
            <person name="Kantor R.S."/>
            <person name="Aliaga Goltsman D.S."/>
            <person name="Bik E.M."/>
            <person name="Thomas B.C."/>
            <person name="Banfield J.F."/>
            <person name="Relman D.A."/>
        </authorList>
    </citation>
    <scope>NUCLEOTIDE SEQUENCE [LARGE SCALE GENOMIC DNA]</scope>
    <source>
        <strain evidence="12">DOLJORAL78_47_16</strain>
    </source>
</reference>
<dbReference type="PANTHER" id="PTHR43790:SF3">
    <property type="entry name" value="D-ALLOSE IMPORT ATP-BINDING PROTEIN ALSA-RELATED"/>
    <property type="match status" value="1"/>
</dbReference>
<keyword evidence="5" id="KW-0762">Sugar transport</keyword>
<dbReference type="SUPFAM" id="SSF52540">
    <property type="entry name" value="P-loop containing nucleoside triphosphate hydrolases"/>
    <property type="match status" value="2"/>
</dbReference>
<evidence type="ECO:0000256" key="6">
    <source>
        <dbReference type="ARBA" id="ARBA00022737"/>
    </source>
</evidence>
<dbReference type="AlphaFoldDB" id="A0A2G6KBE8"/>